<dbReference type="GO" id="GO:0031625">
    <property type="term" value="F:ubiquitin protein ligase binding"/>
    <property type="evidence" value="ECO:0007669"/>
    <property type="project" value="TreeGrafter"/>
</dbReference>
<sequence>MPATTVNYFGYRGLITYTPPEITSTGQWHFTEPPCRPRGRRPYSIHIFRSPSGFVPHELRPSPPPKPPRKPSRLCIEFTKLASRVNAKVVLNSIFSSPNPSAITAASASSSSAGSRSTSPIVLQDPPSGAGALADTTMQHRLFTPGAAGNVEADMSRMPLDNRGVLASELTSNSRNRAVSAASSGSITEQEKPVASGGGISCYITLAEPTVYLTGLDHDGTTRDSRHHAQAMLRGRLQLRVSKSVKIKAVTLTFMGTARTEWPEGIPPAKAETYEKESLKNETIPFFNAQFAGSENGYGDLCTYALRPGSENSSAVNLNSILPTNLGDKGPAAHSSFSIPILGGSKISKTNNGLTSKEAKRLSLQVNHNQARSFTKADSAFGPTPAQKGFKTFHPGVYEYPFELCIDNNSPETTSLPNATVKWMLNCEVVRSGTFKSNLQGEKEVLVVRSPSEDSLELVEPISISRKWEDQLHYDIMISGKSFPLGSKMPIAFKLTPLAKVQVHKLKVYVSENIEYFTNDHKVARRDANGNGRKILLLEKTAGKPLAKEYSHSEVRVLAGGELDAESRAKARAQAERYRSQDERNNGPLPEPTDNLLGDIDLGLDHFNAATEIEMQVQLPTCEQMEKDPTKRMAHDCTWKNVKVHHWIKIVMRISRKDGEGPNAKRRHFEISIDSPFTLLNCRATRDNLALPEYSGPSSTSLGRQYICGCPNAAVANATPPSSSESVPTLLSMTDASEHAETFHQPNLALPQQAHVHSGNDENGVRRQAPQRPLAAQRPIHLMRPPSYAPPGINEDELPPPLTTPPPLYDHVIGTPSHNGLADYFARYDETYDDSEDECRASNRGRVNVVNPRTPGGRIARSMEIDRTFMFNDGIFNRSNREDGNVAQAHG</sequence>
<feature type="compositionally biased region" description="Low complexity" evidence="1">
    <location>
        <begin position="172"/>
        <end position="186"/>
    </location>
</feature>
<dbReference type="Proteomes" id="UP000887226">
    <property type="component" value="Unassembled WGS sequence"/>
</dbReference>
<dbReference type="EMBL" id="MU253794">
    <property type="protein sequence ID" value="KAG9246748.1"/>
    <property type="molecule type" value="Genomic_DNA"/>
</dbReference>
<feature type="domain" description="Arrestin C-terminal-like" evidence="2">
    <location>
        <begin position="468"/>
        <end position="684"/>
    </location>
</feature>
<evidence type="ECO:0000313" key="3">
    <source>
        <dbReference type="EMBL" id="KAG9246748.1"/>
    </source>
</evidence>
<dbReference type="InterPro" id="IPR011022">
    <property type="entry name" value="Arrestin_C-like"/>
</dbReference>
<dbReference type="GO" id="GO:0070086">
    <property type="term" value="P:ubiquitin-dependent endocytosis"/>
    <property type="evidence" value="ECO:0007669"/>
    <property type="project" value="TreeGrafter"/>
</dbReference>
<dbReference type="InterPro" id="IPR050357">
    <property type="entry name" value="Arrestin_domain-protein"/>
</dbReference>
<feature type="compositionally biased region" description="Basic and acidic residues" evidence="1">
    <location>
        <begin position="568"/>
        <end position="585"/>
    </location>
</feature>
<feature type="region of interest" description="Disordered" evidence="1">
    <location>
        <begin position="168"/>
        <end position="196"/>
    </location>
</feature>
<dbReference type="InterPro" id="IPR014752">
    <property type="entry name" value="Arrestin-like_C"/>
</dbReference>
<dbReference type="OrthoDB" id="2238745at2759"/>
<evidence type="ECO:0000313" key="4">
    <source>
        <dbReference type="Proteomes" id="UP000887226"/>
    </source>
</evidence>
<evidence type="ECO:0000259" key="2">
    <source>
        <dbReference type="SMART" id="SM01017"/>
    </source>
</evidence>
<gene>
    <name evidence="3" type="ORF">BJ878DRAFT_540008</name>
</gene>
<dbReference type="Gene3D" id="2.60.40.640">
    <property type="match status" value="1"/>
</dbReference>
<protein>
    <recommendedName>
        <fullName evidence="2">Arrestin C-terminal-like domain-containing protein</fullName>
    </recommendedName>
</protein>
<dbReference type="PANTHER" id="PTHR11188">
    <property type="entry name" value="ARRESTIN DOMAIN CONTAINING PROTEIN"/>
    <property type="match status" value="1"/>
</dbReference>
<proteinExistence type="predicted"/>
<feature type="compositionally biased region" description="Low complexity" evidence="1">
    <location>
        <begin position="102"/>
        <end position="120"/>
    </location>
</feature>
<keyword evidence="4" id="KW-1185">Reference proteome</keyword>
<dbReference type="Pfam" id="PF02752">
    <property type="entry name" value="Arrestin_C"/>
    <property type="match status" value="1"/>
</dbReference>
<feature type="region of interest" description="Disordered" evidence="1">
    <location>
        <begin position="568"/>
        <end position="595"/>
    </location>
</feature>
<dbReference type="SMART" id="SM01017">
    <property type="entry name" value="Arrestin_C"/>
    <property type="match status" value="1"/>
</dbReference>
<name>A0A9P8CGY7_9HELO</name>
<dbReference type="GO" id="GO:0030674">
    <property type="term" value="F:protein-macromolecule adaptor activity"/>
    <property type="evidence" value="ECO:0007669"/>
    <property type="project" value="TreeGrafter"/>
</dbReference>
<dbReference type="AlphaFoldDB" id="A0A9P8CGY7"/>
<comment type="caution">
    <text evidence="3">The sequence shown here is derived from an EMBL/GenBank/DDBJ whole genome shotgun (WGS) entry which is preliminary data.</text>
</comment>
<feature type="region of interest" description="Disordered" evidence="1">
    <location>
        <begin position="755"/>
        <end position="797"/>
    </location>
</feature>
<accession>A0A9P8CGY7</accession>
<dbReference type="PANTHER" id="PTHR11188:SF174">
    <property type="entry name" value="ARRESTIN-RELATED TRAFFICKING ADAPTER 10-RELATED"/>
    <property type="match status" value="1"/>
</dbReference>
<organism evidence="3 4">
    <name type="scientific">Calycina marina</name>
    <dbReference type="NCBI Taxonomy" id="1763456"/>
    <lineage>
        <taxon>Eukaryota</taxon>
        <taxon>Fungi</taxon>
        <taxon>Dikarya</taxon>
        <taxon>Ascomycota</taxon>
        <taxon>Pezizomycotina</taxon>
        <taxon>Leotiomycetes</taxon>
        <taxon>Helotiales</taxon>
        <taxon>Pezizellaceae</taxon>
        <taxon>Calycina</taxon>
    </lineage>
</organism>
<evidence type="ECO:0000256" key="1">
    <source>
        <dbReference type="SAM" id="MobiDB-lite"/>
    </source>
</evidence>
<reference evidence="3" key="1">
    <citation type="journal article" date="2021" name="IMA Fungus">
        <title>Genomic characterization of three marine fungi, including Emericellopsis atlantica sp. nov. with signatures of a generalist lifestyle and marine biomass degradation.</title>
        <authorList>
            <person name="Hagestad O.C."/>
            <person name="Hou L."/>
            <person name="Andersen J.H."/>
            <person name="Hansen E.H."/>
            <person name="Altermark B."/>
            <person name="Li C."/>
            <person name="Kuhnert E."/>
            <person name="Cox R.J."/>
            <person name="Crous P.W."/>
            <person name="Spatafora J.W."/>
            <person name="Lail K."/>
            <person name="Amirebrahimi M."/>
            <person name="Lipzen A."/>
            <person name="Pangilinan J."/>
            <person name="Andreopoulos W."/>
            <person name="Hayes R.D."/>
            <person name="Ng V."/>
            <person name="Grigoriev I.V."/>
            <person name="Jackson S.A."/>
            <person name="Sutton T.D.S."/>
            <person name="Dobson A.D.W."/>
            <person name="Rama T."/>
        </authorList>
    </citation>
    <scope>NUCLEOTIDE SEQUENCE</scope>
    <source>
        <strain evidence="3">TRa3180A</strain>
    </source>
</reference>
<feature type="region of interest" description="Disordered" evidence="1">
    <location>
        <begin position="102"/>
        <end position="121"/>
    </location>
</feature>
<dbReference type="GO" id="GO:0005829">
    <property type="term" value="C:cytosol"/>
    <property type="evidence" value="ECO:0007669"/>
    <property type="project" value="TreeGrafter"/>
</dbReference>